<reference evidence="3" key="1">
    <citation type="journal article" date="2007" name="Plant Cell">
        <title>Dothideomycete-plant interactions illuminated by genome sequencing and EST analysis of the wheat pathogen Stagonospora nodorum.</title>
        <authorList>
            <person name="Hane J.K."/>
            <person name="Lowe R.G."/>
            <person name="Solomon P.S."/>
            <person name="Tan K.C."/>
            <person name="Schoch C.L."/>
            <person name="Spatafora J.W."/>
            <person name="Crous P.W."/>
            <person name="Kodira C."/>
            <person name="Birren B.W."/>
            <person name="Galagan J.E."/>
            <person name="Torriani S.F."/>
            <person name="McDonald B.A."/>
            <person name="Oliver R.P."/>
        </authorList>
    </citation>
    <scope>NUCLEOTIDE SEQUENCE [LARGE SCALE GENOMIC DNA]</scope>
    <source>
        <strain evidence="3">SN15 / ATCC MYA-4574 / FGSC 10173</strain>
    </source>
</reference>
<dbReference type="EMBL" id="CH445349">
    <property type="protein sequence ID" value="EAT79435.1"/>
    <property type="molecule type" value="Genomic_DNA"/>
</dbReference>
<dbReference type="Proteomes" id="UP000001055">
    <property type="component" value="Unassembled WGS sequence"/>
</dbReference>
<feature type="region of interest" description="Disordered" evidence="1">
    <location>
        <begin position="1"/>
        <end position="42"/>
    </location>
</feature>
<protein>
    <submittedName>
        <fullName evidence="2">Uncharacterized protein</fullName>
    </submittedName>
</protein>
<organism evidence="2 3">
    <name type="scientific">Phaeosphaeria nodorum (strain SN15 / ATCC MYA-4574 / FGSC 10173)</name>
    <name type="common">Glume blotch fungus</name>
    <name type="synonym">Parastagonospora nodorum</name>
    <dbReference type="NCBI Taxonomy" id="321614"/>
    <lineage>
        <taxon>Eukaryota</taxon>
        <taxon>Fungi</taxon>
        <taxon>Dikarya</taxon>
        <taxon>Ascomycota</taxon>
        <taxon>Pezizomycotina</taxon>
        <taxon>Dothideomycetes</taxon>
        <taxon>Pleosporomycetidae</taxon>
        <taxon>Pleosporales</taxon>
        <taxon>Pleosporineae</taxon>
        <taxon>Phaeosphaeriaceae</taxon>
        <taxon>Parastagonospora</taxon>
    </lineage>
</organism>
<accession>Q0U556</accession>
<dbReference type="GeneID" id="5980238"/>
<dbReference type="KEGG" id="pno:SNOG_13108"/>
<evidence type="ECO:0000313" key="3">
    <source>
        <dbReference type="Proteomes" id="UP000001055"/>
    </source>
</evidence>
<gene>
    <name evidence="2" type="ORF">SNOG_13108</name>
</gene>
<evidence type="ECO:0000256" key="1">
    <source>
        <dbReference type="SAM" id="MobiDB-lite"/>
    </source>
</evidence>
<sequence>MQSRRIRRNDLSIPGYGAELSRGSVSQESRVNHSKPSWPPGWSLVPPTPMRWPTQRETWRTMAARCDGNDFSHLLADGCRSRSRMCSRGSVASQKRHVISARRDCPGAVLTASGAPAEECNMLVMTIAEADVGANGERLAFGDRAAPGSSETW</sequence>
<dbReference type="InParanoid" id="Q0U556"/>
<name>Q0U556_PHANO</name>
<dbReference type="AlphaFoldDB" id="Q0U556"/>
<proteinExistence type="predicted"/>
<dbReference type="RefSeq" id="XP_001803323.1">
    <property type="nucleotide sequence ID" value="XM_001803271.1"/>
</dbReference>
<evidence type="ECO:0000313" key="2">
    <source>
        <dbReference type="EMBL" id="EAT79435.1"/>
    </source>
</evidence>